<dbReference type="EMBL" id="JAEPES010000001">
    <property type="protein sequence ID" value="MBK4346245.1"/>
    <property type="molecule type" value="Genomic_DNA"/>
</dbReference>
<feature type="signal peptide" evidence="1">
    <location>
        <begin position="1"/>
        <end position="31"/>
    </location>
</feature>
<sequence>MRSAARTRLLPSLLLAPLLLLTLAACTPTVALEPAADATNPKCADVIVHLPTAVATYPIRQTDAQATSAWGNPASVLLRCGVAQTGPTADLCYSVKGIDWVEDSSRKPTYVYTTFGRKPAVQVVIDSKLTDGQGTIILDALADAVGYIKQDEHVCTTVIDPYKNAPSPTPTPSP</sequence>
<name>A0A934W377_9MICO</name>
<reference evidence="2" key="1">
    <citation type="submission" date="2021-01" db="EMBL/GenBank/DDBJ databases">
        <title>Lacisediminihabitans sp. nov. strain G11-30, isolated from Antarctic Soil.</title>
        <authorList>
            <person name="Li J."/>
        </authorList>
    </citation>
    <scope>NUCLEOTIDE SEQUENCE</scope>
    <source>
        <strain evidence="2">G11-30</strain>
    </source>
</reference>
<dbReference type="AlphaFoldDB" id="A0A934W377"/>
<accession>A0A934W377</accession>
<gene>
    <name evidence="2" type="ORF">IV501_01230</name>
</gene>
<dbReference type="RefSeq" id="WP_200554597.1">
    <property type="nucleotide sequence ID" value="NZ_JAEPES010000001.1"/>
</dbReference>
<organism evidence="2 3">
    <name type="scientific">Lacisediminihabitans changchengi</name>
    <dbReference type="NCBI Taxonomy" id="2787634"/>
    <lineage>
        <taxon>Bacteria</taxon>
        <taxon>Bacillati</taxon>
        <taxon>Actinomycetota</taxon>
        <taxon>Actinomycetes</taxon>
        <taxon>Micrococcales</taxon>
        <taxon>Microbacteriaceae</taxon>
        <taxon>Lacisediminihabitans</taxon>
    </lineage>
</organism>
<protein>
    <submittedName>
        <fullName evidence="2">DUF3515 family protein</fullName>
    </submittedName>
</protein>
<dbReference type="InterPro" id="IPR021903">
    <property type="entry name" value="DUF3515"/>
</dbReference>
<dbReference type="PROSITE" id="PS51257">
    <property type="entry name" value="PROKAR_LIPOPROTEIN"/>
    <property type="match status" value="1"/>
</dbReference>
<evidence type="ECO:0000313" key="2">
    <source>
        <dbReference type="EMBL" id="MBK4346245.1"/>
    </source>
</evidence>
<evidence type="ECO:0000313" key="3">
    <source>
        <dbReference type="Proteomes" id="UP000636458"/>
    </source>
</evidence>
<proteinExistence type="predicted"/>
<keyword evidence="1" id="KW-0732">Signal</keyword>
<evidence type="ECO:0000256" key="1">
    <source>
        <dbReference type="SAM" id="SignalP"/>
    </source>
</evidence>
<comment type="caution">
    <text evidence="2">The sequence shown here is derived from an EMBL/GenBank/DDBJ whole genome shotgun (WGS) entry which is preliminary data.</text>
</comment>
<feature type="chain" id="PRO_5037412566" evidence="1">
    <location>
        <begin position="32"/>
        <end position="174"/>
    </location>
</feature>
<keyword evidence="3" id="KW-1185">Reference proteome</keyword>
<dbReference type="Proteomes" id="UP000636458">
    <property type="component" value="Unassembled WGS sequence"/>
</dbReference>
<dbReference type="Pfam" id="PF12028">
    <property type="entry name" value="DUF3515"/>
    <property type="match status" value="1"/>
</dbReference>